<proteinExistence type="predicted"/>
<dbReference type="AlphaFoldDB" id="A0A7S1NXK7"/>
<name>A0A7S1NXK7_9EUGL</name>
<dbReference type="EMBL" id="HBGA01153958">
    <property type="protein sequence ID" value="CAD9044763.1"/>
    <property type="molecule type" value="Transcribed_RNA"/>
</dbReference>
<accession>A0A7S1NXK7</accession>
<sequence length="99" mass="10772">MRVGCMATLASAEGLRIIGLGNLKRMLLLFHALIERRRLLKTNTSSTSREGFVSKLRATDLGTCTTANNDGAKGQITLRVHCPHLFDTQIVSLANTCTV</sequence>
<organism evidence="1">
    <name type="scientific">Eutreptiella gymnastica</name>
    <dbReference type="NCBI Taxonomy" id="73025"/>
    <lineage>
        <taxon>Eukaryota</taxon>
        <taxon>Discoba</taxon>
        <taxon>Euglenozoa</taxon>
        <taxon>Euglenida</taxon>
        <taxon>Spirocuta</taxon>
        <taxon>Euglenophyceae</taxon>
        <taxon>Eutreptiales</taxon>
        <taxon>Eutreptiaceae</taxon>
        <taxon>Eutreptiella</taxon>
    </lineage>
</organism>
<protein>
    <submittedName>
        <fullName evidence="1">Uncharacterized protein</fullName>
    </submittedName>
</protein>
<reference evidence="1" key="1">
    <citation type="submission" date="2021-01" db="EMBL/GenBank/DDBJ databases">
        <authorList>
            <person name="Corre E."/>
            <person name="Pelletier E."/>
            <person name="Niang G."/>
            <person name="Scheremetjew M."/>
            <person name="Finn R."/>
            <person name="Kale V."/>
            <person name="Holt S."/>
            <person name="Cochrane G."/>
            <person name="Meng A."/>
            <person name="Brown T."/>
            <person name="Cohen L."/>
        </authorList>
    </citation>
    <scope>NUCLEOTIDE SEQUENCE</scope>
    <source>
        <strain evidence="1">NIES-381</strain>
    </source>
</reference>
<gene>
    <name evidence="1" type="ORF">EGYM00392_LOCUS55947</name>
</gene>
<evidence type="ECO:0000313" key="1">
    <source>
        <dbReference type="EMBL" id="CAD9044763.1"/>
    </source>
</evidence>